<comment type="subcellular location">
    <subcellularLocation>
        <location evidence="1">Cell membrane</location>
        <topology evidence="1">Multi-pass membrane protein</topology>
    </subcellularLocation>
</comment>
<keyword evidence="2" id="KW-0813">Transport</keyword>
<protein>
    <submittedName>
        <fullName evidence="10">MFS transporter</fullName>
    </submittedName>
</protein>
<feature type="transmembrane region" description="Helical" evidence="8">
    <location>
        <begin position="203"/>
        <end position="232"/>
    </location>
</feature>
<feature type="region of interest" description="Disordered" evidence="7">
    <location>
        <begin position="1"/>
        <end position="39"/>
    </location>
</feature>
<dbReference type="CDD" id="cd06173">
    <property type="entry name" value="MFS_MefA_like"/>
    <property type="match status" value="1"/>
</dbReference>
<feature type="transmembrane region" description="Helical" evidence="8">
    <location>
        <begin position="419"/>
        <end position="437"/>
    </location>
</feature>
<feature type="transmembrane region" description="Helical" evidence="8">
    <location>
        <begin position="391"/>
        <end position="413"/>
    </location>
</feature>
<feature type="transmembrane region" description="Helical" evidence="8">
    <location>
        <begin position="297"/>
        <end position="318"/>
    </location>
</feature>
<dbReference type="Gene3D" id="1.20.1250.20">
    <property type="entry name" value="MFS general substrate transporter like domains"/>
    <property type="match status" value="1"/>
</dbReference>
<dbReference type="PANTHER" id="PTHR23513:SF11">
    <property type="entry name" value="STAPHYLOFERRIN A TRANSPORTER"/>
    <property type="match status" value="1"/>
</dbReference>
<feature type="domain" description="Major facilitator superfamily (MFS) profile" evidence="9">
    <location>
        <begin position="49"/>
        <end position="441"/>
    </location>
</feature>
<feature type="transmembrane region" description="Helical" evidence="8">
    <location>
        <begin position="330"/>
        <end position="347"/>
    </location>
</feature>
<dbReference type="Pfam" id="PF05977">
    <property type="entry name" value="MFS_3"/>
    <property type="match status" value="1"/>
</dbReference>
<feature type="transmembrane region" description="Helical" evidence="8">
    <location>
        <begin position="353"/>
        <end position="370"/>
    </location>
</feature>
<dbReference type="PROSITE" id="PS50850">
    <property type="entry name" value="MFS"/>
    <property type="match status" value="1"/>
</dbReference>
<feature type="compositionally biased region" description="Basic and acidic residues" evidence="7">
    <location>
        <begin position="1"/>
        <end position="12"/>
    </location>
</feature>
<keyword evidence="4 8" id="KW-0812">Transmembrane</keyword>
<dbReference type="InterPro" id="IPR020846">
    <property type="entry name" value="MFS_dom"/>
</dbReference>
<keyword evidence="3" id="KW-1003">Cell membrane</keyword>
<name>A0ABW5DJA4_9HYPH</name>
<evidence type="ECO:0000256" key="7">
    <source>
        <dbReference type="SAM" id="MobiDB-lite"/>
    </source>
</evidence>
<keyword evidence="5 8" id="KW-1133">Transmembrane helix</keyword>
<proteinExistence type="predicted"/>
<evidence type="ECO:0000256" key="6">
    <source>
        <dbReference type="ARBA" id="ARBA00023136"/>
    </source>
</evidence>
<evidence type="ECO:0000256" key="1">
    <source>
        <dbReference type="ARBA" id="ARBA00004651"/>
    </source>
</evidence>
<sequence>MPELPVTRDRHAGLPVQGEQRLEKTKTMTDTTQASAGSVERKKPGTFEALRYRNYRLYWFGNAVSFIGDWLDQIALNWLVISTTGDPIMLGLVNLGRGLPIMLFTMFGGVVADRVDRRTMLICTQVLAMLVAIGLACTVAFFNASIWIILLLATCRGLIVAFNMPARNSLIYQLVPREAMASAVSLNSVTLNLAKVIGPLASAAIIASLGVTACFIANAVSFTVVMGMLMMIDLPPQDRSRRKAESMLQSLSAGFSYMKHEPVLLMLVAVALAPTFFCQPYLQFLSVFSAQVFDTGATGFGVMTALAASGSICGGLLAARVQRNVRRGSMMLVFMGCFALALILFAAAPNFHVAIPLLFAAGAMQIAYNSSNDTILQLTVDDAYRGRVLSLLFMTRGLMPVGTATMALIAAMIGPRLALGLMSSVVLVFAVVLWIWMPRLRKLRV</sequence>
<evidence type="ECO:0000256" key="5">
    <source>
        <dbReference type="ARBA" id="ARBA00022989"/>
    </source>
</evidence>
<evidence type="ECO:0000313" key="10">
    <source>
        <dbReference type="EMBL" id="MFD2261217.1"/>
    </source>
</evidence>
<comment type="caution">
    <text evidence="10">The sequence shown here is derived from an EMBL/GenBank/DDBJ whole genome shotgun (WGS) entry which is preliminary data.</text>
</comment>
<dbReference type="RefSeq" id="WP_345099801.1">
    <property type="nucleotide sequence ID" value="NZ_BAABGS010000071.1"/>
</dbReference>
<evidence type="ECO:0000256" key="2">
    <source>
        <dbReference type="ARBA" id="ARBA00022448"/>
    </source>
</evidence>
<dbReference type="InterPro" id="IPR036259">
    <property type="entry name" value="MFS_trans_sf"/>
</dbReference>
<evidence type="ECO:0000313" key="11">
    <source>
        <dbReference type="Proteomes" id="UP001597373"/>
    </source>
</evidence>
<evidence type="ECO:0000256" key="8">
    <source>
        <dbReference type="SAM" id="Phobius"/>
    </source>
</evidence>
<evidence type="ECO:0000256" key="3">
    <source>
        <dbReference type="ARBA" id="ARBA00022475"/>
    </source>
</evidence>
<evidence type="ECO:0000259" key="9">
    <source>
        <dbReference type="PROSITE" id="PS50850"/>
    </source>
</evidence>
<feature type="transmembrane region" description="Helical" evidence="8">
    <location>
        <begin position="57"/>
        <end position="76"/>
    </location>
</feature>
<gene>
    <name evidence="10" type="ORF">ACFSMZ_15815</name>
</gene>
<evidence type="ECO:0000256" key="4">
    <source>
        <dbReference type="ARBA" id="ARBA00022692"/>
    </source>
</evidence>
<keyword evidence="6 8" id="KW-0472">Membrane</keyword>
<dbReference type="EMBL" id="JBHUIR010000062">
    <property type="protein sequence ID" value="MFD2261217.1"/>
    <property type="molecule type" value="Genomic_DNA"/>
</dbReference>
<accession>A0ABW5DJA4</accession>
<organism evidence="10 11">
    <name type="scientific">Chelativorans composti</name>
    <dbReference type="NCBI Taxonomy" id="768533"/>
    <lineage>
        <taxon>Bacteria</taxon>
        <taxon>Pseudomonadati</taxon>
        <taxon>Pseudomonadota</taxon>
        <taxon>Alphaproteobacteria</taxon>
        <taxon>Hyphomicrobiales</taxon>
        <taxon>Phyllobacteriaceae</taxon>
        <taxon>Chelativorans</taxon>
    </lineage>
</organism>
<feature type="transmembrane region" description="Helical" evidence="8">
    <location>
        <begin position="88"/>
        <end position="112"/>
    </location>
</feature>
<dbReference type="InterPro" id="IPR010290">
    <property type="entry name" value="TM_effector"/>
</dbReference>
<reference evidence="11" key="1">
    <citation type="journal article" date="2019" name="Int. J. Syst. Evol. Microbiol.">
        <title>The Global Catalogue of Microorganisms (GCM) 10K type strain sequencing project: providing services to taxonomists for standard genome sequencing and annotation.</title>
        <authorList>
            <consortium name="The Broad Institute Genomics Platform"/>
            <consortium name="The Broad Institute Genome Sequencing Center for Infectious Disease"/>
            <person name="Wu L."/>
            <person name="Ma J."/>
        </authorList>
    </citation>
    <scope>NUCLEOTIDE SEQUENCE [LARGE SCALE GENOMIC DNA]</scope>
    <source>
        <strain evidence="11">KCTC 23707</strain>
    </source>
</reference>
<keyword evidence="11" id="KW-1185">Reference proteome</keyword>
<dbReference type="PANTHER" id="PTHR23513">
    <property type="entry name" value="INTEGRAL MEMBRANE EFFLUX PROTEIN-RELATED"/>
    <property type="match status" value="1"/>
</dbReference>
<dbReference type="Proteomes" id="UP001597373">
    <property type="component" value="Unassembled WGS sequence"/>
</dbReference>
<dbReference type="SUPFAM" id="SSF103473">
    <property type="entry name" value="MFS general substrate transporter"/>
    <property type="match status" value="1"/>
</dbReference>
<feature type="transmembrane region" description="Helical" evidence="8">
    <location>
        <begin position="263"/>
        <end position="282"/>
    </location>
</feature>